<name>A0A4Q2DHY5_9AGAR</name>
<evidence type="ECO:0000313" key="2">
    <source>
        <dbReference type="EMBL" id="RXW19473.1"/>
    </source>
</evidence>
<dbReference type="Proteomes" id="UP000290288">
    <property type="component" value="Unassembled WGS sequence"/>
</dbReference>
<keyword evidence="3" id="KW-1185">Reference proteome</keyword>
<protein>
    <recommendedName>
        <fullName evidence="4">DUF3669 domain-containing protein</fullName>
    </recommendedName>
</protein>
<gene>
    <name evidence="2" type="ORF">EST38_g6381</name>
</gene>
<dbReference type="STRING" id="2316362.A0A4Q2DHY5"/>
<sequence>MSNPSENTDLISKGFTRLSRGSFAEVYAKGNVAFKRFTRGTSETQRQEFNFLVNMHNAFQTTTSHFRVPTPIAFHMDERNHVTHDPSVNVKEDMDEISATSIAMERLHPIPEAVSGAILEMYFPEKKDNGPGIKLCKICLGQEPEPKPTKPDSKRRKFVITPSLDNFSLSANKYATLAEMFPGQLVPLHEVARSMGERLAQLHFIVKVVPNDVEFVMSRAQSGDPSKVGYYIIDFGLVKPWTLADGFKVLVDSFFERNLWYPRPVPDEVLYEAFKDGYKDSCPNPGYAAEFLQGIEDRQLIPTYDSEDEYTESPEEEETGGTAGEEEQEKKNLKNKRLHV</sequence>
<dbReference type="PANTHER" id="PTHR40780">
    <property type="entry name" value="DUF3669 DOMAIN-CONTAINING PROTEIN"/>
    <property type="match status" value="1"/>
</dbReference>
<evidence type="ECO:0008006" key="4">
    <source>
        <dbReference type="Google" id="ProtNLM"/>
    </source>
</evidence>
<feature type="compositionally biased region" description="Acidic residues" evidence="1">
    <location>
        <begin position="305"/>
        <end position="327"/>
    </location>
</feature>
<organism evidence="2 3">
    <name type="scientific">Candolleomyces aberdarensis</name>
    <dbReference type="NCBI Taxonomy" id="2316362"/>
    <lineage>
        <taxon>Eukaryota</taxon>
        <taxon>Fungi</taxon>
        <taxon>Dikarya</taxon>
        <taxon>Basidiomycota</taxon>
        <taxon>Agaricomycotina</taxon>
        <taxon>Agaricomycetes</taxon>
        <taxon>Agaricomycetidae</taxon>
        <taxon>Agaricales</taxon>
        <taxon>Agaricineae</taxon>
        <taxon>Psathyrellaceae</taxon>
        <taxon>Candolleomyces</taxon>
    </lineage>
</organism>
<accession>A0A4Q2DHY5</accession>
<dbReference type="PANTHER" id="PTHR40780:SF2">
    <property type="entry name" value="DUF3669 DOMAIN-CONTAINING PROTEIN"/>
    <property type="match status" value="1"/>
</dbReference>
<dbReference type="OrthoDB" id="2993351at2759"/>
<proteinExistence type="predicted"/>
<reference evidence="2 3" key="1">
    <citation type="submission" date="2019-01" db="EMBL/GenBank/DDBJ databases">
        <title>Draft genome sequence of Psathyrella aberdarensis IHI B618.</title>
        <authorList>
            <person name="Buettner E."/>
            <person name="Kellner H."/>
        </authorList>
    </citation>
    <scope>NUCLEOTIDE SEQUENCE [LARGE SCALE GENOMIC DNA]</scope>
    <source>
        <strain evidence="2 3">IHI B618</strain>
    </source>
</reference>
<evidence type="ECO:0000313" key="3">
    <source>
        <dbReference type="Proteomes" id="UP000290288"/>
    </source>
</evidence>
<evidence type="ECO:0000256" key="1">
    <source>
        <dbReference type="SAM" id="MobiDB-lite"/>
    </source>
</evidence>
<comment type="caution">
    <text evidence="2">The sequence shown here is derived from an EMBL/GenBank/DDBJ whole genome shotgun (WGS) entry which is preliminary data.</text>
</comment>
<dbReference type="EMBL" id="SDEE01000199">
    <property type="protein sequence ID" value="RXW19473.1"/>
    <property type="molecule type" value="Genomic_DNA"/>
</dbReference>
<feature type="region of interest" description="Disordered" evidence="1">
    <location>
        <begin position="302"/>
        <end position="340"/>
    </location>
</feature>
<dbReference type="AlphaFoldDB" id="A0A4Q2DHY5"/>